<keyword evidence="8" id="KW-1185">Reference proteome</keyword>
<dbReference type="FunFam" id="2.60.40.4380:FF:000002">
    <property type="entry name" value="Translational regulator CsrA"/>
    <property type="match status" value="1"/>
</dbReference>
<proteinExistence type="inferred from homology"/>
<evidence type="ECO:0000256" key="2">
    <source>
        <dbReference type="ARBA" id="ARBA00022491"/>
    </source>
</evidence>
<dbReference type="GO" id="GO:0044781">
    <property type="term" value="P:bacterial-type flagellum organization"/>
    <property type="evidence" value="ECO:0007669"/>
    <property type="project" value="UniProtKB-KW"/>
</dbReference>
<dbReference type="PANTHER" id="PTHR34984">
    <property type="entry name" value="CARBON STORAGE REGULATOR"/>
    <property type="match status" value="1"/>
</dbReference>
<evidence type="ECO:0000256" key="1">
    <source>
        <dbReference type="ARBA" id="ARBA00022490"/>
    </source>
</evidence>
<dbReference type="Proteomes" id="UP000189464">
    <property type="component" value="Chromosome"/>
</dbReference>
<dbReference type="GO" id="GO:0005829">
    <property type="term" value="C:cytosol"/>
    <property type="evidence" value="ECO:0007669"/>
    <property type="project" value="TreeGrafter"/>
</dbReference>
<dbReference type="GO" id="GO:1902208">
    <property type="term" value="P:regulation of bacterial-type flagellum assembly"/>
    <property type="evidence" value="ECO:0007669"/>
    <property type="project" value="UniProtKB-UniRule"/>
</dbReference>
<dbReference type="GO" id="GO:0045947">
    <property type="term" value="P:negative regulation of translational initiation"/>
    <property type="evidence" value="ECO:0007669"/>
    <property type="project" value="UniProtKB-UniRule"/>
</dbReference>
<comment type="similarity">
    <text evidence="6">Belongs to the CsrA/RsmA family.</text>
</comment>
<dbReference type="SUPFAM" id="SSF117130">
    <property type="entry name" value="CsrA-like"/>
    <property type="match status" value="1"/>
</dbReference>
<gene>
    <name evidence="6" type="primary">csrA</name>
    <name evidence="7" type="ORF">B0537_12530</name>
</gene>
<keyword evidence="5 6" id="KW-0694">RNA-binding</keyword>
<sequence>MLILSRKKNESIRIGDDIVITIVDIAGENIKLGIDAPRHIQIFRSELIKEIQRENQQAATSKTDLKNLSKFILSPEKNT</sequence>
<dbReference type="KEGG" id="dfg:B0537_12530"/>
<organism evidence="7 8">
    <name type="scientific">Desulforamulus ferrireducens</name>
    <dbReference type="NCBI Taxonomy" id="1833852"/>
    <lineage>
        <taxon>Bacteria</taxon>
        <taxon>Bacillati</taxon>
        <taxon>Bacillota</taxon>
        <taxon>Clostridia</taxon>
        <taxon>Eubacteriales</taxon>
        <taxon>Peptococcaceae</taxon>
        <taxon>Desulforamulus</taxon>
    </lineage>
</organism>
<evidence type="ECO:0000256" key="3">
    <source>
        <dbReference type="ARBA" id="ARBA00022795"/>
    </source>
</evidence>
<reference evidence="7 8" key="1">
    <citation type="journal article" date="2016" name="Int. J. Syst. Evol. Microbiol.">
        <title>Desulfotomaculum ferrireducens sp. nov., a moderately thermophilic sulfate-reducing and dissimilatory Fe(III)-reducing bacterium isolated from compost.</title>
        <authorList>
            <person name="Yang G."/>
            <person name="Guo J."/>
            <person name="Zhuang L."/>
            <person name="Yuan Y."/>
            <person name="Zhou S."/>
        </authorList>
    </citation>
    <scope>NUCLEOTIDE SEQUENCE [LARGE SCALE GENOMIC DNA]</scope>
    <source>
        <strain evidence="7 8">GSS09</strain>
    </source>
</reference>
<dbReference type="InterPro" id="IPR003751">
    <property type="entry name" value="CsrA"/>
</dbReference>
<dbReference type="NCBIfam" id="NF002469">
    <property type="entry name" value="PRK01712.1"/>
    <property type="match status" value="1"/>
</dbReference>
<evidence type="ECO:0000256" key="4">
    <source>
        <dbReference type="ARBA" id="ARBA00022845"/>
    </source>
</evidence>
<dbReference type="InterPro" id="IPR036107">
    <property type="entry name" value="CsrA_sf"/>
</dbReference>
<keyword evidence="1 6" id="KW-0963">Cytoplasm</keyword>
<evidence type="ECO:0000313" key="8">
    <source>
        <dbReference type="Proteomes" id="UP000189464"/>
    </source>
</evidence>
<dbReference type="Gene3D" id="2.60.40.4380">
    <property type="entry name" value="Translational regulator CsrA"/>
    <property type="match status" value="1"/>
</dbReference>
<dbReference type="GO" id="GO:0006402">
    <property type="term" value="P:mRNA catabolic process"/>
    <property type="evidence" value="ECO:0007669"/>
    <property type="project" value="InterPro"/>
</dbReference>
<evidence type="ECO:0000313" key="7">
    <source>
        <dbReference type="EMBL" id="AQS59835.1"/>
    </source>
</evidence>
<name>A0A1S6IYI3_9FIRM</name>
<dbReference type="GO" id="GO:0006109">
    <property type="term" value="P:regulation of carbohydrate metabolic process"/>
    <property type="evidence" value="ECO:0007669"/>
    <property type="project" value="InterPro"/>
</dbReference>
<comment type="function">
    <text evidence="6">A translational regulator that binds mRNA to regulate translation initiation and/or mRNA stability. Usually binds in the 5'-UTR at or near the Shine-Dalgarno sequence preventing ribosome-binding, thus repressing translation. Its main target seems to be the major flagellin gene, while its function is anatagonized by FliW.</text>
</comment>
<dbReference type="GO" id="GO:0048027">
    <property type="term" value="F:mRNA 5'-UTR binding"/>
    <property type="evidence" value="ECO:0007669"/>
    <property type="project" value="UniProtKB-UniRule"/>
</dbReference>
<accession>A0A1S6IYI3</accession>
<dbReference type="PANTHER" id="PTHR34984:SF1">
    <property type="entry name" value="CARBON STORAGE REGULATOR"/>
    <property type="match status" value="1"/>
</dbReference>
<comment type="subunit">
    <text evidence="6">Homodimer; the beta-strands of each monomer intercalate to form a hydrophobic core, while the alpha-helices form wings that extend away from the core.</text>
</comment>
<dbReference type="NCBIfam" id="TIGR00202">
    <property type="entry name" value="csrA"/>
    <property type="match status" value="1"/>
</dbReference>
<protein>
    <recommendedName>
        <fullName evidence="6">Translational regulator CsrA</fullName>
    </recommendedName>
</protein>
<evidence type="ECO:0000256" key="6">
    <source>
        <dbReference type="HAMAP-Rule" id="MF_00167"/>
    </source>
</evidence>
<dbReference type="EMBL" id="CP019698">
    <property type="protein sequence ID" value="AQS59835.1"/>
    <property type="molecule type" value="Genomic_DNA"/>
</dbReference>
<comment type="subcellular location">
    <subcellularLocation>
        <location evidence="6">Cytoplasm</location>
    </subcellularLocation>
</comment>
<evidence type="ECO:0000256" key="5">
    <source>
        <dbReference type="ARBA" id="ARBA00022884"/>
    </source>
</evidence>
<keyword evidence="2 6" id="KW-0678">Repressor</keyword>
<dbReference type="Pfam" id="PF02599">
    <property type="entry name" value="CsrA"/>
    <property type="match status" value="1"/>
</dbReference>
<keyword evidence="3 6" id="KW-1005">Bacterial flagellum biogenesis</keyword>
<dbReference type="RefSeq" id="WP_077714878.1">
    <property type="nucleotide sequence ID" value="NZ_CP019698.1"/>
</dbReference>
<dbReference type="HAMAP" id="MF_00167">
    <property type="entry name" value="CsrA"/>
    <property type="match status" value="1"/>
</dbReference>
<dbReference type="OrthoDB" id="9809061at2"/>
<dbReference type="AlphaFoldDB" id="A0A1S6IYI3"/>
<dbReference type="STRING" id="1833852.B0537_12530"/>
<keyword evidence="4 6" id="KW-0810">Translation regulation</keyword>